<reference evidence="2 3" key="2">
    <citation type="submission" date="2021-10" db="EMBL/GenBank/DDBJ databases">
        <authorList>
            <person name="Piombo E."/>
        </authorList>
    </citation>
    <scope>NUCLEOTIDE SEQUENCE [LARGE SCALE GENOMIC DNA]</scope>
</reference>
<feature type="region of interest" description="Disordered" evidence="1">
    <location>
        <begin position="117"/>
        <end position="140"/>
    </location>
</feature>
<gene>
    <name evidence="2" type="ORF">CSOL1703_00009888</name>
</gene>
<dbReference type="OrthoDB" id="76567at2759"/>
<protein>
    <submittedName>
        <fullName evidence="2">Uncharacterized protein</fullName>
    </submittedName>
</protein>
<name>A0A9N9W2E1_9HYPO</name>
<organism evidence="2 3">
    <name type="scientific">Clonostachys solani</name>
    <dbReference type="NCBI Taxonomy" id="160281"/>
    <lineage>
        <taxon>Eukaryota</taxon>
        <taxon>Fungi</taxon>
        <taxon>Dikarya</taxon>
        <taxon>Ascomycota</taxon>
        <taxon>Pezizomycotina</taxon>
        <taxon>Sordariomycetes</taxon>
        <taxon>Hypocreomycetidae</taxon>
        <taxon>Hypocreales</taxon>
        <taxon>Bionectriaceae</taxon>
        <taxon>Clonostachys</taxon>
    </lineage>
</organism>
<keyword evidence="3" id="KW-1185">Reference proteome</keyword>
<dbReference type="EMBL" id="CABFOC020000005">
    <property type="protein sequence ID" value="CAH0044151.1"/>
    <property type="molecule type" value="Genomic_DNA"/>
</dbReference>
<accession>A0A9N9W2E1</accession>
<sequence length="286" mass="32809">MSVDTDPTTISSIGSEKPPVVRFQTAQLLAQTIDATEGDVLYVQDVSPQVYDILDKYRESKHRKYRFKRFYPEQSLLIITIPTEHHEYMHRELDFEIRWIIREMGLNWLGGGGATYKQRHGGTSSGEGDSTGRPFEPEDRDWPTLVIEAGYSQSLEALRREMKWWFSESNHQVKIVLLVKMHLPSRREITIEKWRERLSGRHSGTMTLRAIGGDSGLRPYLHQTINIARAPDANPTLPESYRVTRGALRLEFADLFDRPPREGEGDIIISVEGLRRIAAIIGRARP</sequence>
<dbReference type="Proteomes" id="UP000775872">
    <property type="component" value="Unassembled WGS sequence"/>
</dbReference>
<evidence type="ECO:0000313" key="3">
    <source>
        <dbReference type="Proteomes" id="UP000775872"/>
    </source>
</evidence>
<comment type="caution">
    <text evidence="2">The sequence shown here is derived from an EMBL/GenBank/DDBJ whole genome shotgun (WGS) entry which is preliminary data.</text>
</comment>
<evidence type="ECO:0000256" key="1">
    <source>
        <dbReference type="SAM" id="MobiDB-lite"/>
    </source>
</evidence>
<reference evidence="3" key="1">
    <citation type="submission" date="2019-06" db="EMBL/GenBank/DDBJ databases">
        <authorList>
            <person name="Broberg M."/>
        </authorList>
    </citation>
    <scope>NUCLEOTIDE SEQUENCE [LARGE SCALE GENOMIC DNA]</scope>
</reference>
<evidence type="ECO:0000313" key="2">
    <source>
        <dbReference type="EMBL" id="CAH0044151.1"/>
    </source>
</evidence>
<proteinExistence type="predicted"/>
<dbReference type="AlphaFoldDB" id="A0A9N9W2E1"/>